<feature type="domain" description="G-protein coupled receptors family 1 profile" evidence="14">
    <location>
        <begin position="123"/>
        <end position="394"/>
    </location>
</feature>
<keyword evidence="9 12" id="KW-0675">Receptor</keyword>
<comment type="caution">
    <text evidence="15">The sequence shown here is derived from an EMBL/GenBank/DDBJ whole genome shotgun (WGS) entry which is preliminary data.</text>
</comment>
<evidence type="ECO:0000256" key="7">
    <source>
        <dbReference type="ARBA" id="ARBA00023136"/>
    </source>
</evidence>
<organism evidence="15 16">
    <name type="scientific">Diploptera punctata</name>
    <name type="common">Pacific beetle cockroach</name>
    <dbReference type="NCBI Taxonomy" id="6984"/>
    <lineage>
        <taxon>Eukaryota</taxon>
        <taxon>Metazoa</taxon>
        <taxon>Ecdysozoa</taxon>
        <taxon>Arthropoda</taxon>
        <taxon>Hexapoda</taxon>
        <taxon>Insecta</taxon>
        <taxon>Pterygota</taxon>
        <taxon>Neoptera</taxon>
        <taxon>Polyneoptera</taxon>
        <taxon>Dictyoptera</taxon>
        <taxon>Blattodea</taxon>
        <taxon>Blaberoidea</taxon>
        <taxon>Blaberidae</taxon>
        <taxon>Diplopterinae</taxon>
        <taxon>Diploptera</taxon>
    </lineage>
</organism>
<feature type="transmembrane region" description="Helical" evidence="13">
    <location>
        <begin position="227"/>
        <end position="252"/>
    </location>
</feature>
<proteinExistence type="inferred from homology"/>
<sequence length="517" mass="58924">QLGKNVFIYTLCLQSTEVELFSFLHTNMGHLFLYNWFSYGPYKRLSMKSATNLGKANNKYTLCPAREMINITLNMESDMNVSNISFPNETNSTPVPYIEYVYRPETYIVPILFAFIFIIGVVGNGTLVLIFIRHRNMRNVPNIYIFSLALGDLLVIITCVPFTSTVYTVETWPYGERICKLSECIKDISIGVSVFTLTALSADRFFAIVDPMRKLHTGGGGRKATKYTIVSAAAIWILAIICALPAAIASYIRFFTINENKTIGVCYPYKEEWGEVYAESMVIAKFIIYYAIPLIIISFFYLLMARHLILSTRNMPGEMQGQPRQVRARKKVAKMVLAFVIIFAICFFPQHVFMLWFYSDQEQAQKKFNTFWHVFRIIGFCLSFINSCINPIALYCVSGTFRKHFNRYLLCICCTDKNSAGRNRNGNSSNSCRTSLASRRHLSTLTSSKRYAACSKSTWDSTTLAQFHNKITITTFMNGGMLGNNKHIQHCSTICNVSAFNHPNPLNVSVSELQRRY</sequence>
<feature type="transmembrane region" description="Helical" evidence="13">
    <location>
        <begin position="144"/>
        <end position="168"/>
    </location>
</feature>
<dbReference type="SUPFAM" id="SSF81321">
    <property type="entry name" value="Family A G protein-coupled receptor-like"/>
    <property type="match status" value="1"/>
</dbReference>
<evidence type="ECO:0000256" key="4">
    <source>
        <dbReference type="ARBA" id="ARBA00022692"/>
    </source>
</evidence>
<feature type="transmembrane region" description="Helical" evidence="13">
    <location>
        <begin position="107"/>
        <end position="132"/>
    </location>
</feature>
<reference evidence="15" key="1">
    <citation type="journal article" date="2023" name="IScience">
        <title>Live-bearing cockroach genome reveals convergent evolutionary mechanisms linked to viviparity in insects and beyond.</title>
        <authorList>
            <person name="Fouks B."/>
            <person name="Harrison M.C."/>
            <person name="Mikhailova A.A."/>
            <person name="Marchal E."/>
            <person name="English S."/>
            <person name="Carruthers M."/>
            <person name="Jennings E.C."/>
            <person name="Chiamaka E.L."/>
            <person name="Frigard R.A."/>
            <person name="Pippel M."/>
            <person name="Attardo G.M."/>
            <person name="Benoit J.B."/>
            <person name="Bornberg-Bauer E."/>
            <person name="Tobe S.S."/>
        </authorList>
    </citation>
    <scope>NUCLEOTIDE SEQUENCE</scope>
    <source>
        <strain evidence="15">Stay&amp;Tobe</strain>
    </source>
</reference>
<protein>
    <recommendedName>
        <fullName evidence="14">G-protein coupled receptors family 1 profile domain-containing protein</fullName>
    </recommendedName>
</protein>
<dbReference type="GO" id="GO:0005886">
    <property type="term" value="C:plasma membrane"/>
    <property type="evidence" value="ECO:0007669"/>
    <property type="project" value="UniProtKB-SubCell"/>
</dbReference>
<evidence type="ECO:0000256" key="11">
    <source>
        <dbReference type="ARBA" id="ARBA00023224"/>
    </source>
</evidence>
<dbReference type="EMBL" id="JASPKZ010002315">
    <property type="protein sequence ID" value="KAJ9595789.1"/>
    <property type="molecule type" value="Genomic_DNA"/>
</dbReference>
<keyword evidence="5 13" id="KW-1133">Transmembrane helix</keyword>
<dbReference type="InterPro" id="IPR000276">
    <property type="entry name" value="GPCR_Rhodpsn"/>
</dbReference>
<feature type="non-terminal residue" evidence="15">
    <location>
        <position position="1"/>
    </location>
</feature>
<evidence type="ECO:0000256" key="3">
    <source>
        <dbReference type="ARBA" id="ARBA00022475"/>
    </source>
</evidence>
<dbReference type="InterPro" id="IPR017452">
    <property type="entry name" value="GPCR_Rhodpsn_7TM"/>
</dbReference>
<keyword evidence="4 12" id="KW-0812">Transmembrane</keyword>
<evidence type="ECO:0000256" key="13">
    <source>
        <dbReference type="SAM" id="Phobius"/>
    </source>
</evidence>
<feature type="transmembrane region" description="Helical" evidence="13">
    <location>
        <begin position="377"/>
        <end position="397"/>
    </location>
</feature>
<keyword evidence="8" id="KW-1015">Disulfide bond</keyword>
<dbReference type="GO" id="GO:0008188">
    <property type="term" value="F:neuropeptide receptor activity"/>
    <property type="evidence" value="ECO:0007669"/>
    <property type="project" value="TreeGrafter"/>
</dbReference>
<dbReference type="Gene3D" id="1.20.1070.10">
    <property type="entry name" value="Rhodopsin 7-helix transmembrane proteins"/>
    <property type="match status" value="1"/>
</dbReference>
<comment type="subcellular location">
    <subcellularLocation>
        <location evidence="1">Cell membrane</location>
        <topology evidence="1">Multi-pass membrane protein</topology>
    </subcellularLocation>
</comment>
<evidence type="ECO:0000256" key="12">
    <source>
        <dbReference type="RuleBase" id="RU000688"/>
    </source>
</evidence>
<dbReference type="PRINTS" id="PR00358">
    <property type="entry name" value="BOMBESINR"/>
</dbReference>
<feature type="non-terminal residue" evidence="15">
    <location>
        <position position="517"/>
    </location>
</feature>
<dbReference type="AlphaFoldDB" id="A0AAD8AB89"/>
<evidence type="ECO:0000256" key="8">
    <source>
        <dbReference type="ARBA" id="ARBA00023157"/>
    </source>
</evidence>
<dbReference type="PANTHER" id="PTHR45695">
    <property type="entry name" value="LEUCOKININ RECEPTOR-RELATED"/>
    <property type="match status" value="1"/>
</dbReference>
<feature type="transmembrane region" description="Helical" evidence="13">
    <location>
        <begin position="287"/>
        <end position="311"/>
    </location>
</feature>
<dbReference type="PANTHER" id="PTHR45695:SF26">
    <property type="entry name" value="NEUROPEPTIDE CCHAMIDE-1 RECEPTOR"/>
    <property type="match status" value="1"/>
</dbReference>
<evidence type="ECO:0000256" key="5">
    <source>
        <dbReference type="ARBA" id="ARBA00022989"/>
    </source>
</evidence>
<dbReference type="CDD" id="cd15927">
    <property type="entry name" value="7tmA_Bombesin_R-like"/>
    <property type="match status" value="1"/>
</dbReference>
<accession>A0AAD8AB89</accession>
<feature type="transmembrane region" description="Helical" evidence="13">
    <location>
        <begin position="332"/>
        <end position="357"/>
    </location>
</feature>
<keyword evidence="10" id="KW-0325">Glycoprotein</keyword>
<comment type="similarity">
    <text evidence="2 12">Belongs to the G-protein coupled receptor 1 family.</text>
</comment>
<keyword evidence="11 12" id="KW-0807">Transducer</keyword>
<keyword evidence="16" id="KW-1185">Reference proteome</keyword>
<keyword evidence="6 12" id="KW-0297">G-protein coupled receptor</keyword>
<evidence type="ECO:0000256" key="10">
    <source>
        <dbReference type="ARBA" id="ARBA00023180"/>
    </source>
</evidence>
<feature type="transmembrane region" description="Helical" evidence="13">
    <location>
        <begin position="188"/>
        <end position="206"/>
    </location>
</feature>
<dbReference type="PROSITE" id="PS00237">
    <property type="entry name" value="G_PROTEIN_RECEP_F1_1"/>
    <property type="match status" value="1"/>
</dbReference>
<evidence type="ECO:0000256" key="9">
    <source>
        <dbReference type="ARBA" id="ARBA00023170"/>
    </source>
</evidence>
<dbReference type="InterPro" id="IPR001556">
    <property type="entry name" value="Bombsn_rcpt-like"/>
</dbReference>
<evidence type="ECO:0000313" key="15">
    <source>
        <dbReference type="EMBL" id="KAJ9595789.1"/>
    </source>
</evidence>
<dbReference type="PRINTS" id="PR00237">
    <property type="entry name" value="GPCRRHODOPSN"/>
</dbReference>
<evidence type="ECO:0000256" key="2">
    <source>
        <dbReference type="ARBA" id="ARBA00010663"/>
    </source>
</evidence>
<dbReference type="Pfam" id="PF00001">
    <property type="entry name" value="7tm_1"/>
    <property type="match status" value="1"/>
</dbReference>
<keyword evidence="3" id="KW-1003">Cell membrane</keyword>
<gene>
    <name evidence="15" type="ORF">L9F63_013033</name>
</gene>
<evidence type="ECO:0000313" key="16">
    <source>
        <dbReference type="Proteomes" id="UP001233999"/>
    </source>
</evidence>
<evidence type="ECO:0000256" key="1">
    <source>
        <dbReference type="ARBA" id="ARBA00004651"/>
    </source>
</evidence>
<dbReference type="PROSITE" id="PS50262">
    <property type="entry name" value="G_PROTEIN_RECEP_F1_2"/>
    <property type="match status" value="1"/>
</dbReference>
<dbReference type="SMART" id="SM01381">
    <property type="entry name" value="7TM_GPCR_Srsx"/>
    <property type="match status" value="1"/>
</dbReference>
<evidence type="ECO:0000256" key="6">
    <source>
        <dbReference type="ARBA" id="ARBA00023040"/>
    </source>
</evidence>
<dbReference type="Proteomes" id="UP001233999">
    <property type="component" value="Unassembled WGS sequence"/>
</dbReference>
<name>A0AAD8AB89_DIPPU</name>
<reference evidence="15" key="2">
    <citation type="submission" date="2023-05" db="EMBL/GenBank/DDBJ databases">
        <authorList>
            <person name="Fouks B."/>
        </authorList>
    </citation>
    <scope>NUCLEOTIDE SEQUENCE</scope>
    <source>
        <strain evidence="15">Stay&amp;Tobe</strain>
        <tissue evidence="15">Testes</tissue>
    </source>
</reference>
<keyword evidence="7 13" id="KW-0472">Membrane</keyword>
<evidence type="ECO:0000259" key="14">
    <source>
        <dbReference type="PROSITE" id="PS50262"/>
    </source>
</evidence>